<proteinExistence type="predicted"/>
<dbReference type="EMBL" id="JAOYFB010000038">
    <property type="protein sequence ID" value="KAK4025222.1"/>
    <property type="molecule type" value="Genomic_DNA"/>
</dbReference>
<evidence type="ECO:0000313" key="3">
    <source>
        <dbReference type="EMBL" id="KAK4025222.1"/>
    </source>
</evidence>
<evidence type="ECO:0000256" key="2">
    <source>
        <dbReference type="SAM" id="Phobius"/>
    </source>
</evidence>
<reference evidence="3 4" key="1">
    <citation type="journal article" date="2023" name="Nucleic Acids Res.">
        <title>The hologenome of Daphnia magna reveals possible DNA methylation and microbiome-mediated evolution of the host genome.</title>
        <authorList>
            <person name="Chaturvedi A."/>
            <person name="Li X."/>
            <person name="Dhandapani V."/>
            <person name="Marshall H."/>
            <person name="Kissane S."/>
            <person name="Cuenca-Cambronero M."/>
            <person name="Asole G."/>
            <person name="Calvet F."/>
            <person name="Ruiz-Romero M."/>
            <person name="Marangio P."/>
            <person name="Guigo R."/>
            <person name="Rago D."/>
            <person name="Mirbahai L."/>
            <person name="Eastwood N."/>
            <person name="Colbourne J.K."/>
            <person name="Zhou J."/>
            <person name="Mallon E."/>
            <person name="Orsini L."/>
        </authorList>
    </citation>
    <scope>NUCLEOTIDE SEQUENCE [LARGE SCALE GENOMIC DNA]</scope>
    <source>
        <strain evidence="3">LRV0_1</strain>
    </source>
</reference>
<evidence type="ECO:0000256" key="1">
    <source>
        <dbReference type="SAM" id="MobiDB-lite"/>
    </source>
</evidence>
<protein>
    <submittedName>
        <fullName evidence="3">Uncharacterized protein</fullName>
    </submittedName>
</protein>
<keyword evidence="2" id="KW-0812">Transmembrane</keyword>
<accession>A0ABR0AJB9</accession>
<keyword evidence="2" id="KW-0472">Membrane</keyword>
<keyword evidence="4" id="KW-1185">Reference proteome</keyword>
<feature type="region of interest" description="Disordered" evidence="1">
    <location>
        <begin position="1"/>
        <end position="21"/>
    </location>
</feature>
<feature type="transmembrane region" description="Helical" evidence="2">
    <location>
        <begin position="60"/>
        <end position="79"/>
    </location>
</feature>
<gene>
    <name evidence="3" type="ORF">OUZ56_014297</name>
</gene>
<organism evidence="3 4">
    <name type="scientific">Daphnia magna</name>
    <dbReference type="NCBI Taxonomy" id="35525"/>
    <lineage>
        <taxon>Eukaryota</taxon>
        <taxon>Metazoa</taxon>
        <taxon>Ecdysozoa</taxon>
        <taxon>Arthropoda</taxon>
        <taxon>Crustacea</taxon>
        <taxon>Branchiopoda</taxon>
        <taxon>Diplostraca</taxon>
        <taxon>Cladocera</taxon>
        <taxon>Anomopoda</taxon>
        <taxon>Daphniidae</taxon>
        <taxon>Daphnia</taxon>
    </lineage>
</organism>
<keyword evidence="2" id="KW-1133">Transmembrane helix</keyword>
<name>A0ABR0AJB9_9CRUS</name>
<comment type="caution">
    <text evidence="3">The sequence shown here is derived from an EMBL/GenBank/DDBJ whole genome shotgun (WGS) entry which is preliminary data.</text>
</comment>
<dbReference type="Proteomes" id="UP001234178">
    <property type="component" value="Unassembled WGS sequence"/>
</dbReference>
<evidence type="ECO:0000313" key="4">
    <source>
        <dbReference type="Proteomes" id="UP001234178"/>
    </source>
</evidence>
<sequence>MAAMHHPQSAVSSSSRLRRRNRQRAQICFTTAHSQSINCKTKKKNEEGGREEKDKKMDTLLIFVVAIVARGIDILWPLIDVVERCGLAHRVVTVDIVGLVY</sequence>